<dbReference type="InterPro" id="IPR012373">
    <property type="entry name" value="Ferrdict_sens_TM"/>
</dbReference>
<dbReference type="GO" id="GO:0016989">
    <property type="term" value="F:sigma factor antagonist activity"/>
    <property type="evidence" value="ECO:0007669"/>
    <property type="project" value="TreeGrafter"/>
</dbReference>
<proteinExistence type="predicted"/>
<evidence type="ECO:0008006" key="6">
    <source>
        <dbReference type="Google" id="ProtNLM"/>
    </source>
</evidence>
<name>A0A291QPY4_9BACT</name>
<dbReference type="PIRSF" id="PIRSF018266">
    <property type="entry name" value="FecR"/>
    <property type="match status" value="1"/>
</dbReference>
<dbReference type="InterPro" id="IPR032508">
    <property type="entry name" value="FecR_C"/>
</dbReference>
<dbReference type="PANTHER" id="PTHR30273:SF2">
    <property type="entry name" value="PROTEIN FECR"/>
    <property type="match status" value="1"/>
</dbReference>
<dbReference type="Pfam" id="PF16344">
    <property type="entry name" value="FecR_C"/>
    <property type="match status" value="1"/>
</dbReference>
<dbReference type="Proteomes" id="UP000220133">
    <property type="component" value="Chromosome"/>
</dbReference>
<keyword evidence="5" id="KW-1185">Reference proteome</keyword>
<sequence>MDSKERLQILLDKYIDGSITPFEWQELSKMVKGGRYDMMLKARMDAIWEEDTADDAVPFDRYHEMVNKILSAEEHLSEILPRKRSVSVWKALGWSAAAAAVVAFVALLWMNMLDRVREPIISEPLANNEVRSDSIVSKHVQFVHLPDGSTVLLGENSQLEYDMDFNRTHRVVTLKGEGYFDIKKNESKPFIVKSGEIQTVVLGTSFNMKAYPDQPKVTVTVTRGKVRVEGYNENFGIVLPDQQLAINKDAKTITLSQVDVKKEIAWKDRYLVLDDISMEDAAVILGDKYHCKILFANENLKHCRISATFSNEQSLEVVMMVICGVVDANYNIQAGDTVLLSGEGCK</sequence>
<dbReference type="KEGG" id="cbae:COR50_02150"/>
<feature type="domain" description="FecR protein" evidence="2">
    <location>
        <begin position="143"/>
        <end position="227"/>
    </location>
</feature>
<evidence type="ECO:0000259" key="3">
    <source>
        <dbReference type="Pfam" id="PF16344"/>
    </source>
</evidence>
<dbReference type="RefSeq" id="WP_098192449.1">
    <property type="nucleotide sequence ID" value="NZ_CP023777.1"/>
</dbReference>
<reference evidence="4 5" key="1">
    <citation type="submission" date="2017-10" db="EMBL/GenBank/DDBJ databases">
        <title>Paenichitinophaga pekingensis gen. nov., sp. nov., isolated from activated sludge.</title>
        <authorList>
            <person name="Jin D."/>
            <person name="Kong X."/>
            <person name="Deng Y."/>
            <person name="Bai Z."/>
        </authorList>
    </citation>
    <scope>NUCLEOTIDE SEQUENCE [LARGE SCALE GENOMIC DNA]</scope>
    <source>
        <strain evidence="4 5">13</strain>
    </source>
</reference>
<evidence type="ECO:0000313" key="5">
    <source>
        <dbReference type="Proteomes" id="UP000220133"/>
    </source>
</evidence>
<organism evidence="4 5">
    <name type="scientific">Chitinophaga caeni</name>
    <dbReference type="NCBI Taxonomy" id="2029983"/>
    <lineage>
        <taxon>Bacteria</taxon>
        <taxon>Pseudomonadati</taxon>
        <taxon>Bacteroidota</taxon>
        <taxon>Chitinophagia</taxon>
        <taxon>Chitinophagales</taxon>
        <taxon>Chitinophagaceae</taxon>
        <taxon>Chitinophaga</taxon>
    </lineage>
</organism>
<dbReference type="Gene3D" id="2.60.120.1440">
    <property type="match status" value="1"/>
</dbReference>
<gene>
    <name evidence="4" type="ORF">COR50_02150</name>
</gene>
<dbReference type="Gene3D" id="3.55.50.30">
    <property type="match status" value="1"/>
</dbReference>
<evidence type="ECO:0000256" key="1">
    <source>
        <dbReference type="SAM" id="Phobius"/>
    </source>
</evidence>
<keyword evidence="1" id="KW-0812">Transmembrane</keyword>
<dbReference type="AlphaFoldDB" id="A0A291QPY4"/>
<feature type="transmembrane region" description="Helical" evidence="1">
    <location>
        <begin position="91"/>
        <end position="110"/>
    </location>
</feature>
<protein>
    <recommendedName>
        <fullName evidence="6">FecR protein domain-containing protein</fullName>
    </recommendedName>
</protein>
<evidence type="ECO:0000313" key="4">
    <source>
        <dbReference type="EMBL" id="ATL46059.1"/>
    </source>
</evidence>
<feature type="domain" description="Protein FecR C-terminal" evidence="3">
    <location>
        <begin position="270"/>
        <end position="338"/>
    </location>
</feature>
<dbReference type="OrthoDB" id="697544at2"/>
<dbReference type="Pfam" id="PF04773">
    <property type="entry name" value="FecR"/>
    <property type="match status" value="1"/>
</dbReference>
<dbReference type="PANTHER" id="PTHR30273">
    <property type="entry name" value="PERIPLASMIC SIGNAL SENSOR AND SIGMA FACTOR ACTIVATOR FECR-RELATED"/>
    <property type="match status" value="1"/>
</dbReference>
<keyword evidence="1" id="KW-0472">Membrane</keyword>
<keyword evidence="1" id="KW-1133">Transmembrane helix</keyword>
<dbReference type="EMBL" id="CP023777">
    <property type="protein sequence ID" value="ATL46059.1"/>
    <property type="molecule type" value="Genomic_DNA"/>
</dbReference>
<dbReference type="InterPro" id="IPR006860">
    <property type="entry name" value="FecR"/>
</dbReference>
<evidence type="ECO:0000259" key="2">
    <source>
        <dbReference type="Pfam" id="PF04773"/>
    </source>
</evidence>
<accession>A0A291QPY4</accession>